<dbReference type="EMBL" id="LAZR01026399">
    <property type="protein sequence ID" value="KKL68864.1"/>
    <property type="molecule type" value="Genomic_DNA"/>
</dbReference>
<proteinExistence type="predicted"/>
<dbReference type="AlphaFoldDB" id="A0A0F9E4D5"/>
<accession>A0A0F9E4D5</accession>
<evidence type="ECO:0000313" key="1">
    <source>
        <dbReference type="EMBL" id="KKL68864.1"/>
    </source>
</evidence>
<sequence>MQAIAARLRDTVRLDLQEIGSARLGRPADGRFGMRGPGDVVIHREQRHAVLVVQVQHRVGHRDQLGAELVDGAGHRVEGEPVLLAGRID</sequence>
<protein>
    <submittedName>
        <fullName evidence="1">Uncharacterized protein</fullName>
    </submittedName>
</protein>
<reference evidence="1" key="1">
    <citation type="journal article" date="2015" name="Nature">
        <title>Complex archaea that bridge the gap between prokaryotes and eukaryotes.</title>
        <authorList>
            <person name="Spang A."/>
            <person name="Saw J.H."/>
            <person name="Jorgensen S.L."/>
            <person name="Zaremba-Niedzwiedzka K."/>
            <person name="Martijn J."/>
            <person name="Lind A.E."/>
            <person name="van Eijk R."/>
            <person name="Schleper C."/>
            <person name="Guy L."/>
            <person name="Ettema T.J."/>
        </authorList>
    </citation>
    <scope>NUCLEOTIDE SEQUENCE</scope>
</reference>
<gene>
    <name evidence="1" type="ORF">LCGC14_2120690</name>
</gene>
<feature type="non-terminal residue" evidence="1">
    <location>
        <position position="89"/>
    </location>
</feature>
<name>A0A0F9E4D5_9ZZZZ</name>
<comment type="caution">
    <text evidence="1">The sequence shown here is derived from an EMBL/GenBank/DDBJ whole genome shotgun (WGS) entry which is preliminary data.</text>
</comment>
<organism evidence="1">
    <name type="scientific">marine sediment metagenome</name>
    <dbReference type="NCBI Taxonomy" id="412755"/>
    <lineage>
        <taxon>unclassified sequences</taxon>
        <taxon>metagenomes</taxon>
        <taxon>ecological metagenomes</taxon>
    </lineage>
</organism>